<protein>
    <submittedName>
        <fullName evidence="1">Uncharacterized protein</fullName>
    </submittedName>
</protein>
<dbReference type="RefSeq" id="WP_099879020.1">
    <property type="nucleotide sequence ID" value="NZ_CP024608.1"/>
</dbReference>
<dbReference type="OrthoDB" id="6400733at2"/>
<sequence length="800" mass="85194">MEIRPGSFNFPRTSDKGPLPAETAVVFPRRVLRATAGMAGYSATFEGGDHHIGRLTVELSATIDPADATRVLVGASFGLRDWSNEWDDDYSGNLQFVVLAELERVTPPTPGNPRGDLIIADAEISQVIQHFRSSAHLNSANVFPDNSIRLVADKPTAVRLYVDYDASSGLAPIPSLTGTLDVAGPGGTVTLTPLAPIVPRRDAQIARGQAGHTLTFIIPQERSVGTVTLRARVFSAFDPTQFSATFERTLAFEAIPALPVMAVGINYTGPDVNDGATPASLAAPGLADFVNTVMTTEKLFPIPQVNITSFVTMDYDEEIESDINEGCDKFDDLLDAVAELRGDSEDIVLGLYNTGVRTGSVGGCGGGGAAVARTGRGGTVAHELGHALGRDHAPCDNVTRCATPHNTDDDYPRYSGFDSDSIGEFGVDTADGSIKDPASAHDIMGYSGNKWISPYTYKALLSRIPAVAGPSPAAASRIGQDRGDWIKIKTPQLFLVMSITRKRVVRMGPAFHFPAYPQPLGTMPTSFEVELQDDKGNMLKHACLYASAHADACACARDAFPLRIRQAIGFDPAATRLVIYECGEPVFECPIGEAPPLELVVDGAADALAPSLSLRWSAAADHPLWYLVQWRDAVGTWRGLAPRTTASSLTVPKWVFGRQQAVGIRVLASSGIATGEVRWEGQLAPPPILRAARVTIGLAGISSAAGGTVAIPALLRANVRTERGAALPASQVFWYDHRGTEIGRGGTLDLRALSPGFHTISTVVLDAGQGAGSHDWDIEVRRGGQFLLHLKQPSSHDAKE</sequence>
<gene>
    <name evidence="1" type="ORF">CR152_23385</name>
</gene>
<proteinExistence type="predicted"/>
<dbReference type="KEGG" id="mass:CR152_23385"/>
<dbReference type="Pfam" id="PF10462">
    <property type="entry name" value="Peptidase_M66"/>
    <property type="match status" value="1"/>
</dbReference>
<name>A0A2D2DQ70_9BURK</name>
<dbReference type="Proteomes" id="UP000229897">
    <property type="component" value="Chromosome"/>
</dbReference>
<dbReference type="AlphaFoldDB" id="A0A2D2DQ70"/>
<evidence type="ECO:0000313" key="2">
    <source>
        <dbReference type="Proteomes" id="UP000229897"/>
    </source>
</evidence>
<dbReference type="EMBL" id="CP024608">
    <property type="protein sequence ID" value="ATQ77129.1"/>
    <property type="molecule type" value="Genomic_DNA"/>
</dbReference>
<evidence type="ECO:0000313" key="1">
    <source>
        <dbReference type="EMBL" id="ATQ77129.1"/>
    </source>
</evidence>
<keyword evidence="2" id="KW-1185">Reference proteome</keyword>
<organism evidence="1 2">
    <name type="scientific">Massilia violaceinigra</name>
    <dbReference type="NCBI Taxonomy" id="2045208"/>
    <lineage>
        <taxon>Bacteria</taxon>
        <taxon>Pseudomonadati</taxon>
        <taxon>Pseudomonadota</taxon>
        <taxon>Betaproteobacteria</taxon>
        <taxon>Burkholderiales</taxon>
        <taxon>Oxalobacteraceae</taxon>
        <taxon>Telluria group</taxon>
        <taxon>Massilia</taxon>
    </lineage>
</organism>
<reference evidence="1" key="1">
    <citation type="submission" date="2017-10" db="EMBL/GenBank/DDBJ databases">
        <title>Massilia psychrophilum sp. nov., a novel purple-pigmented bacterium isolated from Tianshan glacier, Xinjiang Municipality, China.</title>
        <authorList>
            <person name="Wang H."/>
        </authorList>
    </citation>
    <scope>NUCLEOTIDE SEQUENCE [LARGE SCALE GENOMIC DNA]</scope>
    <source>
        <strain evidence="1">B2</strain>
    </source>
</reference>
<dbReference type="SUPFAM" id="SSF55486">
    <property type="entry name" value="Metalloproteases ('zincins'), catalytic domain"/>
    <property type="match status" value="2"/>
</dbReference>
<accession>A0A2D2DQ70</accession>